<evidence type="ECO:0008006" key="12">
    <source>
        <dbReference type="Google" id="ProtNLM"/>
    </source>
</evidence>
<dbReference type="InterPro" id="IPR012462">
    <property type="entry name" value="UFSP1/2_DUB_cat"/>
</dbReference>
<dbReference type="PROSITE" id="PS50157">
    <property type="entry name" value="ZINC_FINGER_C2H2_2"/>
    <property type="match status" value="1"/>
</dbReference>
<organism evidence="10 11">
    <name type="scientific">Chlorella vulgaris</name>
    <name type="common">Green alga</name>
    <dbReference type="NCBI Taxonomy" id="3077"/>
    <lineage>
        <taxon>Eukaryota</taxon>
        <taxon>Viridiplantae</taxon>
        <taxon>Chlorophyta</taxon>
        <taxon>core chlorophytes</taxon>
        <taxon>Trebouxiophyceae</taxon>
        <taxon>Chlorellales</taxon>
        <taxon>Chlorellaceae</taxon>
        <taxon>Chlorella clade</taxon>
        <taxon>Chlorella</taxon>
    </lineage>
</organism>
<dbReference type="InterPro" id="IPR043145">
    <property type="entry name" value="Znf_ZZ_sf"/>
</dbReference>
<dbReference type="GO" id="GO:0008270">
    <property type="term" value="F:zinc ion binding"/>
    <property type="evidence" value="ECO:0007669"/>
    <property type="project" value="UniProtKB-KW"/>
</dbReference>
<evidence type="ECO:0000313" key="10">
    <source>
        <dbReference type="EMBL" id="KAI3426091.1"/>
    </source>
</evidence>
<dbReference type="InterPro" id="IPR036875">
    <property type="entry name" value="Znf_CCHC_sf"/>
</dbReference>
<keyword evidence="11" id="KW-1185">Reference proteome</keyword>
<evidence type="ECO:0000256" key="2">
    <source>
        <dbReference type="ARBA" id="ARBA00022771"/>
    </source>
</evidence>
<dbReference type="Pfam" id="PF00569">
    <property type="entry name" value="ZZ"/>
    <property type="match status" value="1"/>
</dbReference>
<evidence type="ECO:0000259" key="8">
    <source>
        <dbReference type="PROSITE" id="PS50157"/>
    </source>
</evidence>
<evidence type="ECO:0000256" key="6">
    <source>
        <dbReference type="SAM" id="MobiDB-lite"/>
    </source>
</evidence>
<keyword evidence="4" id="KW-0862">Zinc</keyword>
<evidence type="ECO:0000259" key="7">
    <source>
        <dbReference type="PROSITE" id="PS50135"/>
    </source>
</evidence>
<dbReference type="InterPro" id="IPR000433">
    <property type="entry name" value="Znf_ZZ"/>
</dbReference>
<dbReference type="GO" id="GO:0003676">
    <property type="term" value="F:nucleic acid binding"/>
    <property type="evidence" value="ECO:0007669"/>
    <property type="project" value="InterPro"/>
</dbReference>
<dbReference type="Proteomes" id="UP001055712">
    <property type="component" value="Unassembled WGS sequence"/>
</dbReference>
<keyword evidence="3" id="KW-0378">Hydrolase</keyword>
<accession>A0A9D4YU45</accession>
<evidence type="ECO:0000256" key="3">
    <source>
        <dbReference type="ARBA" id="ARBA00022801"/>
    </source>
</evidence>
<evidence type="ECO:0000313" key="11">
    <source>
        <dbReference type="Proteomes" id="UP001055712"/>
    </source>
</evidence>
<dbReference type="EMBL" id="SIDB01000011">
    <property type="protein sequence ID" value="KAI3426091.1"/>
    <property type="molecule type" value="Genomic_DNA"/>
</dbReference>
<dbReference type="Gene3D" id="3.30.60.90">
    <property type="match status" value="1"/>
</dbReference>
<dbReference type="AlphaFoldDB" id="A0A9D4YU45"/>
<feature type="region of interest" description="Disordered" evidence="6">
    <location>
        <begin position="445"/>
        <end position="478"/>
    </location>
</feature>
<evidence type="ECO:0000256" key="4">
    <source>
        <dbReference type="ARBA" id="ARBA00022833"/>
    </source>
</evidence>
<dbReference type="SMART" id="SM00291">
    <property type="entry name" value="ZnF_ZZ"/>
    <property type="match status" value="1"/>
</dbReference>
<comment type="caution">
    <text evidence="10">The sequence shown here is derived from an EMBL/GenBank/DDBJ whole genome shotgun (WGS) entry which is preliminary data.</text>
</comment>
<dbReference type="Gene3D" id="3.90.70.130">
    <property type="match status" value="2"/>
</dbReference>
<dbReference type="Pfam" id="PF07910">
    <property type="entry name" value="Peptidase_C78"/>
    <property type="match status" value="2"/>
</dbReference>
<reference evidence="10" key="2">
    <citation type="submission" date="2020-11" db="EMBL/GenBank/DDBJ databases">
        <authorList>
            <person name="Cecchin M."/>
            <person name="Marcolungo L."/>
            <person name="Rossato M."/>
            <person name="Girolomoni L."/>
            <person name="Cosentino E."/>
            <person name="Cuine S."/>
            <person name="Li-Beisson Y."/>
            <person name="Delledonne M."/>
            <person name="Ballottari M."/>
        </authorList>
    </citation>
    <scope>NUCLEOTIDE SEQUENCE</scope>
    <source>
        <strain evidence="10">211/11P</strain>
        <tissue evidence="10">Whole cell</tissue>
    </source>
</reference>
<protein>
    <recommendedName>
        <fullName evidence="12">Lys-63-specific deubiquitinase ZUFSP</fullName>
    </recommendedName>
</protein>
<dbReference type="OrthoDB" id="288987at2759"/>
<dbReference type="PROSITE" id="PS00028">
    <property type="entry name" value="ZINC_FINGER_C2H2_1"/>
    <property type="match status" value="1"/>
</dbReference>
<evidence type="ECO:0000256" key="1">
    <source>
        <dbReference type="ARBA" id="ARBA00022723"/>
    </source>
</evidence>
<sequence length="583" mass="61842">MGDCPLCGRRFDACTELQAHAETHFQSEKAPARAKGPAAVRCSKCGTQVAAEEAASHALAHSLELEEQQQLAAAGCAADRAAEALDGAAAAALAAAEWDEDAMAAEDAIAAADAAHLEELYFEQLRSRYGFAEQPVREGCCRLCGQQGHWASDCERNPDKQAAAARVLPTPLPRSIMASQQRAHSTQLRNGASLEQLLAACLEQQQLPASVSYQARLCGTVQHFGASHYSAGWGCGWNNIQMLASHLLEARPAARRVLFGGVGWVPDISGLQAWLEAAWQLGFDVQGAEQLDGCVQGTKKWVGTTECAALLRSFGLRAQIVDFGVAQQQQQQAASAASAGAGLSRGARQVPVHPGVACDACGQCPILGDRYKSETLLDYDLCSGCHSSMGGSEAAAGPFRLMLPGAVRVPAQQQQAQGQQGQGRSMTEQLLCWVWRYFMAEEEGEAPSSASGSGSGSQAGPDAGAGAGGPSAKRQRPARVRLSGKAPLYLQHEGHSRTIVGIERRLVGREQRAEFTLLILDPSTPGSKLAAALANRTGWQRLLKRGAHTLRNQQYQLLFVEPGIAAGAQLDALKMLAAVERYS</sequence>
<evidence type="ECO:0000256" key="5">
    <source>
        <dbReference type="PROSITE-ProRule" id="PRU00228"/>
    </source>
</evidence>
<dbReference type="SUPFAM" id="SSF57850">
    <property type="entry name" value="RING/U-box"/>
    <property type="match status" value="1"/>
</dbReference>
<feature type="domain" description="ZZ-type" evidence="7">
    <location>
        <begin position="353"/>
        <end position="407"/>
    </location>
</feature>
<dbReference type="InterPro" id="IPR013087">
    <property type="entry name" value="Znf_C2H2_type"/>
</dbReference>
<keyword evidence="1" id="KW-0479">Metal-binding</keyword>
<reference evidence="10" key="1">
    <citation type="journal article" date="2019" name="Plant J.">
        <title>Chlorella vulgaris genome assembly and annotation reveals the molecular basis for metabolic acclimation to high light conditions.</title>
        <authorList>
            <person name="Cecchin M."/>
            <person name="Marcolungo L."/>
            <person name="Rossato M."/>
            <person name="Girolomoni L."/>
            <person name="Cosentino E."/>
            <person name="Cuine S."/>
            <person name="Li-Beisson Y."/>
            <person name="Delledonne M."/>
            <person name="Ballottari M."/>
        </authorList>
    </citation>
    <scope>NUCLEOTIDE SEQUENCE</scope>
    <source>
        <strain evidence="10">211/11P</strain>
    </source>
</reference>
<feature type="domain" description="C2H2-type" evidence="8">
    <location>
        <begin position="2"/>
        <end position="29"/>
    </location>
</feature>
<dbReference type="GO" id="GO:0016787">
    <property type="term" value="F:hydrolase activity"/>
    <property type="evidence" value="ECO:0007669"/>
    <property type="project" value="UniProtKB-KW"/>
</dbReference>
<feature type="domain" description="CCHC-type" evidence="9">
    <location>
        <begin position="141"/>
        <end position="156"/>
    </location>
</feature>
<keyword evidence="2 5" id="KW-0863">Zinc-finger</keyword>
<dbReference type="InterPro" id="IPR001878">
    <property type="entry name" value="Znf_CCHC"/>
</dbReference>
<gene>
    <name evidence="10" type="ORF">D9Q98_008059</name>
</gene>
<feature type="compositionally biased region" description="Gly residues" evidence="6">
    <location>
        <begin position="453"/>
        <end position="469"/>
    </location>
</feature>
<dbReference type="Gene3D" id="4.10.60.10">
    <property type="entry name" value="Zinc finger, CCHC-type"/>
    <property type="match status" value="1"/>
</dbReference>
<proteinExistence type="predicted"/>
<dbReference type="PROSITE" id="PS50158">
    <property type="entry name" value="ZF_CCHC"/>
    <property type="match status" value="1"/>
</dbReference>
<name>A0A9D4YU45_CHLVU</name>
<dbReference type="PROSITE" id="PS50135">
    <property type="entry name" value="ZF_ZZ_2"/>
    <property type="match status" value="1"/>
</dbReference>
<dbReference type="SUPFAM" id="SSF57756">
    <property type="entry name" value="Retrovirus zinc finger-like domains"/>
    <property type="match status" value="1"/>
</dbReference>
<evidence type="ECO:0000259" key="9">
    <source>
        <dbReference type="PROSITE" id="PS50158"/>
    </source>
</evidence>